<keyword evidence="1" id="KW-0175">Coiled coil</keyword>
<evidence type="ECO:0000256" key="1">
    <source>
        <dbReference type="SAM" id="Coils"/>
    </source>
</evidence>
<dbReference type="GO" id="GO:0034501">
    <property type="term" value="P:protein localization to kinetochore"/>
    <property type="evidence" value="ECO:0007669"/>
    <property type="project" value="InterPro"/>
</dbReference>
<protein>
    <recommendedName>
        <fullName evidence="3">Knl1 C-terminal RWD domain-containing protein</fullName>
    </recommendedName>
</protein>
<dbReference type="Proteomes" id="UP001239994">
    <property type="component" value="Unassembled WGS sequence"/>
</dbReference>
<dbReference type="CDD" id="cd22817">
    <property type="entry name" value="DRWD-N_Knl1"/>
    <property type="match status" value="1"/>
</dbReference>
<dbReference type="EMBL" id="JAROKS010000006">
    <property type="protein sequence ID" value="KAK1802556.1"/>
    <property type="molecule type" value="Genomic_DNA"/>
</dbReference>
<dbReference type="PANTHER" id="PTHR16520">
    <property type="entry name" value="KINETOCHORE SCAFFOLD 1"/>
    <property type="match status" value="1"/>
</dbReference>
<feature type="domain" description="Knl1 C-terminal RWD" evidence="3">
    <location>
        <begin position="471"/>
        <end position="615"/>
    </location>
</feature>
<evidence type="ECO:0000313" key="5">
    <source>
        <dbReference type="Proteomes" id="UP001239994"/>
    </source>
</evidence>
<sequence length="713" mass="79561">MEKSKVVSDEPGKVLPTPSIDCRSPVAAVVVDAGNPVGNRKEEMSCLVDTDYKNCDASHLSNVLGSQSLNLTAKNLENSEEHCDMELTKAFTMPFEDQCSVAFNQREITKESAGNLSGVTDHKAFKDWDCAFKDTRTVTAIKTNFEVESEVDAVKKECDSSVQLRRRSLADLQVELKKIAQCVNEPNGLVKGSATAPIATFIGSERCIADGHSERDSCTEPPKETPNVKNKVNSSHNECLTPFNLKNALAARLSIGGIMPKLPLRAMSASPHHLEPKHTKNVQNLHLETHLDVGMQSNSHITDFIDNTVLPEDGFSDTLVSCLSNRKDEQEASAVVLLDDSCVQGFESDVTINQCEKTPCEVGDMDVRKEASEKLQHSDSTAPSLIAKMIDDTCSSSSSTNVKCEGISESTLRNSQLDSQIDGSVDHEFDFNKFRAAETHTMLDFLREKYIHRPKQRVYETDCQKLTEMAEGQIDDLECQKVSLKNTQKKLQYETRGLKSHITNLNSLNEWRFSGSDENGAIFTFLHDTVQLEVKLKKASEKEWVREDNEKDMDISFTFLLNGERSQSHASMIHKLLASYIQAQSKWMQKYPTTRHIPMLLHDVGLVVSRLRLLGEEIHQLKKWGGLRLGILHINCVNTLVEITFSSVKAFVKFELSLAMSSDYPFGSIQVGKFQNHTGNTRVDQIEGIVHSVVPAKNYLTKVIKRIHAELLG</sequence>
<accession>A0AAD8ZQE6</accession>
<keyword evidence="5" id="KW-1185">Reference proteome</keyword>
<comment type="caution">
    <text evidence="4">The sequence shown here is derived from an EMBL/GenBank/DDBJ whole genome shotgun (WGS) entry which is preliminary data.</text>
</comment>
<feature type="coiled-coil region" evidence="1">
    <location>
        <begin position="467"/>
        <end position="494"/>
    </location>
</feature>
<feature type="compositionally biased region" description="Basic and acidic residues" evidence="2">
    <location>
        <begin position="211"/>
        <end position="223"/>
    </location>
</feature>
<dbReference type="GO" id="GO:0008608">
    <property type="term" value="P:attachment of spindle microtubules to kinetochore"/>
    <property type="evidence" value="ECO:0007669"/>
    <property type="project" value="InterPro"/>
</dbReference>
<evidence type="ECO:0000256" key="2">
    <source>
        <dbReference type="SAM" id="MobiDB-lite"/>
    </source>
</evidence>
<proteinExistence type="predicted"/>
<dbReference type="PANTHER" id="PTHR16520:SF3">
    <property type="entry name" value="KINETOCHORE SCAFFOLD 1"/>
    <property type="match status" value="1"/>
</dbReference>
<dbReference type="InterPro" id="IPR037388">
    <property type="entry name" value="Blinkin"/>
</dbReference>
<dbReference type="GO" id="GO:0005634">
    <property type="term" value="C:nucleus"/>
    <property type="evidence" value="ECO:0007669"/>
    <property type="project" value="TreeGrafter"/>
</dbReference>
<evidence type="ECO:0000313" key="4">
    <source>
        <dbReference type="EMBL" id="KAK1802556.1"/>
    </source>
</evidence>
<reference evidence="4" key="1">
    <citation type="submission" date="2023-03" db="EMBL/GenBank/DDBJ databases">
        <title>Electrophorus voltai genome.</title>
        <authorList>
            <person name="Bian C."/>
        </authorList>
    </citation>
    <scope>NUCLEOTIDE SEQUENCE</scope>
    <source>
        <strain evidence="4">CB-2022</strain>
        <tissue evidence="4">Muscle</tissue>
    </source>
</reference>
<dbReference type="Pfam" id="PF18210">
    <property type="entry name" value="Knl1_RWD_C"/>
    <property type="match status" value="1"/>
</dbReference>
<dbReference type="InterPro" id="IPR040850">
    <property type="entry name" value="Knl1_RWD_C"/>
</dbReference>
<name>A0AAD8ZQE6_9TELE</name>
<organism evidence="4 5">
    <name type="scientific">Electrophorus voltai</name>
    <dbReference type="NCBI Taxonomy" id="2609070"/>
    <lineage>
        <taxon>Eukaryota</taxon>
        <taxon>Metazoa</taxon>
        <taxon>Chordata</taxon>
        <taxon>Craniata</taxon>
        <taxon>Vertebrata</taxon>
        <taxon>Euteleostomi</taxon>
        <taxon>Actinopterygii</taxon>
        <taxon>Neopterygii</taxon>
        <taxon>Teleostei</taxon>
        <taxon>Ostariophysi</taxon>
        <taxon>Gymnotiformes</taxon>
        <taxon>Gymnotoidei</taxon>
        <taxon>Gymnotidae</taxon>
        <taxon>Electrophorus</taxon>
    </lineage>
</organism>
<evidence type="ECO:0000259" key="3">
    <source>
        <dbReference type="Pfam" id="PF18210"/>
    </source>
</evidence>
<dbReference type="AlphaFoldDB" id="A0AAD8ZQE6"/>
<feature type="region of interest" description="Disordered" evidence="2">
    <location>
        <begin position="211"/>
        <end position="233"/>
    </location>
</feature>
<gene>
    <name evidence="4" type="ORF">P4O66_004212</name>
</gene>